<comment type="similarity">
    <text evidence="2 8">Belongs to the V-ATPase 116 kDa subunit family.</text>
</comment>
<evidence type="ECO:0000256" key="6">
    <source>
        <dbReference type="ARBA" id="ARBA00023065"/>
    </source>
</evidence>
<keyword evidence="5 8" id="KW-1133">Transmembrane helix</keyword>
<dbReference type="GO" id="GO:0016471">
    <property type="term" value="C:vacuolar proton-transporting V-type ATPase complex"/>
    <property type="evidence" value="ECO:0007669"/>
    <property type="project" value="TreeGrafter"/>
</dbReference>
<dbReference type="GO" id="GO:0046961">
    <property type="term" value="F:proton-transporting ATPase activity, rotational mechanism"/>
    <property type="evidence" value="ECO:0007669"/>
    <property type="project" value="InterPro"/>
</dbReference>
<comment type="caution">
    <text evidence="8">Lacks conserved residue(s) required for the propagation of feature annotation.</text>
</comment>
<evidence type="ECO:0000313" key="9">
    <source>
        <dbReference type="EMBL" id="VDN28333.1"/>
    </source>
</evidence>
<dbReference type="GO" id="GO:0005886">
    <property type="term" value="C:plasma membrane"/>
    <property type="evidence" value="ECO:0007669"/>
    <property type="project" value="TreeGrafter"/>
</dbReference>
<dbReference type="PANTHER" id="PTHR11629:SF58">
    <property type="entry name" value="V-TYPE PROTON ATPASE 116 KDA SUBUNIT A 3"/>
    <property type="match status" value="1"/>
</dbReference>
<reference evidence="9 10" key="2">
    <citation type="submission" date="2018-11" db="EMBL/GenBank/DDBJ databases">
        <authorList>
            <consortium name="Pathogen Informatics"/>
        </authorList>
    </citation>
    <scope>NUCLEOTIDE SEQUENCE [LARGE SCALE GENOMIC DNA]</scope>
</reference>
<evidence type="ECO:0000313" key="10">
    <source>
        <dbReference type="Proteomes" id="UP000271098"/>
    </source>
</evidence>
<evidence type="ECO:0000313" key="11">
    <source>
        <dbReference type="WBParaSite" id="GPUH_0001669801-mRNA-1"/>
    </source>
</evidence>
<evidence type="ECO:0000256" key="5">
    <source>
        <dbReference type="ARBA" id="ARBA00022989"/>
    </source>
</evidence>
<reference evidence="11" key="1">
    <citation type="submission" date="2016-06" db="UniProtKB">
        <authorList>
            <consortium name="WormBaseParasite"/>
        </authorList>
    </citation>
    <scope>IDENTIFICATION</scope>
</reference>
<dbReference type="GO" id="GO:0007035">
    <property type="term" value="P:vacuolar acidification"/>
    <property type="evidence" value="ECO:0007669"/>
    <property type="project" value="TreeGrafter"/>
</dbReference>
<sequence length="188" mass="21198">MNLFNVNVTQKCLIAECWIPTADVPHIRDSLDTTSMGVGDSVAPSFLYEVGCSQIPPTYFRLNKFTHSFQMIVDSYGIATYREINPAPWTIITFPFLFAVMFGDAGHGLIMFLAALALILVENRIKPDDEVAIILGTFFGGRYVILMMGLFSIYTGLIYNDFYSRSMNLFGSSWCSPYKYLNNTNIFV</sequence>
<dbReference type="GO" id="GO:0033179">
    <property type="term" value="C:proton-transporting V-type ATPase, V0 domain"/>
    <property type="evidence" value="ECO:0007669"/>
    <property type="project" value="InterPro"/>
</dbReference>
<comment type="subcellular location">
    <subcellularLocation>
        <location evidence="1">Membrane</location>
        <topology evidence="1">Multi-pass membrane protein</topology>
    </subcellularLocation>
</comment>
<evidence type="ECO:0000256" key="1">
    <source>
        <dbReference type="ARBA" id="ARBA00004141"/>
    </source>
</evidence>
<keyword evidence="8" id="KW-0375">Hydrogen ion transport</keyword>
<keyword evidence="7 8" id="KW-0472">Membrane</keyword>
<keyword evidence="3 8" id="KW-0813">Transport</keyword>
<dbReference type="EMBL" id="UYRT01084087">
    <property type="protein sequence ID" value="VDN28333.1"/>
    <property type="molecule type" value="Genomic_DNA"/>
</dbReference>
<feature type="transmembrane region" description="Helical" evidence="8">
    <location>
        <begin position="96"/>
        <end position="121"/>
    </location>
</feature>
<dbReference type="PANTHER" id="PTHR11629">
    <property type="entry name" value="VACUOLAR PROTON ATPASES"/>
    <property type="match status" value="1"/>
</dbReference>
<dbReference type="AlphaFoldDB" id="A0A183E6T5"/>
<protein>
    <recommendedName>
        <fullName evidence="8">V-type proton ATPase subunit a</fullName>
    </recommendedName>
</protein>
<keyword evidence="10" id="KW-1185">Reference proteome</keyword>
<keyword evidence="6 8" id="KW-0406">Ion transport</keyword>
<keyword evidence="4 8" id="KW-0812">Transmembrane</keyword>
<evidence type="ECO:0000256" key="7">
    <source>
        <dbReference type="ARBA" id="ARBA00023136"/>
    </source>
</evidence>
<evidence type="ECO:0000256" key="3">
    <source>
        <dbReference type="ARBA" id="ARBA00022448"/>
    </source>
</evidence>
<dbReference type="OrthoDB" id="5841390at2759"/>
<dbReference type="GO" id="GO:0051117">
    <property type="term" value="F:ATPase binding"/>
    <property type="evidence" value="ECO:0007669"/>
    <property type="project" value="TreeGrafter"/>
</dbReference>
<dbReference type="WBParaSite" id="GPUH_0001669801-mRNA-1">
    <property type="protein sequence ID" value="GPUH_0001669801-mRNA-1"/>
    <property type="gene ID" value="GPUH_0001669801"/>
</dbReference>
<comment type="function">
    <text evidence="8">Essential component of the vacuolar proton pump (V-ATPase), a multimeric enzyme that catalyzes the translocation of protons across the membranes. Required for assembly and activity of the V-ATPase.</text>
</comment>
<name>A0A183E6T5_9BILA</name>
<evidence type="ECO:0000256" key="8">
    <source>
        <dbReference type="RuleBase" id="RU361189"/>
    </source>
</evidence>
<accession>A0A183E6T5</accession>
<evidence type="ECO:0000256" key="2">
    <source>
        <dbReference type="ARBA" id="ARBA00009904"/>
    </source>
</evidence>
<evidence type="ECO:0000256" key="4">
    <source>
        <dbReference type="ARBA" id="ARBA00022692"/>
    </source>
</evidence>
<proteinExistence type="inferred from homology"/>
<gene>
    <name evidence="9" type="ORF">GPUH_LOCUS16675</name>
</gene>
<dbReference type="Proteomes" id="UP000271098">
    <property type="component" value="Unassembled WGS sequence"/>
</dbReference>
<dbReference type="Pfam" id="PF01496">
    <property type="entry name" value="V_ATPase_I"/>
    <property type="match status" value="1"/>
</dbReference>
<feature type="transmembrane region" description="Helical" evidence="8">
    <location>
        <begin position="133"/>
        <end position="159"/>
    </location>
</feature>
<dbReference type="InterPro" id="IPR002490">
    <property type="entry name" value="V-ATPase_116kDa_su"/>
</dbReference>
<organism evidence="11">
    <name type="scientific">Gongylonema pulchrum</name>
    <dbReference type="NCBI Taxonomy" id="637853"/>
    <lineage>
        <taxon>Eukaryota</taxon>
        <taxon>Metazoa</taxon>
        <taxon>Ecdysozoa</taxon>
        <taxon>Nematoda</taxon>
        <taxon>Chromadorea</taxon>
        <taxon>Rhabditida</taxon>
        <taxon>Spirurina</taxon>
        <taxon>Spiruromorpha</taxon>
        <taxon>Spiruroidea</taxon>
        <taxon>Gongylonematidae</taxon>
        <taxon>Gongylonema</taxon>
    </lineage>
</organism>